<feature type="transmembrane region" description="Helical" evidence="6">
    <location>
        <begin position="214"/>
        <end position="236"/>
    </location>
</feature>
<evidence type="ECO:0000256" key="4">
    <source>
        <dbReference type="ARBA" id="ARBA00022989"/>
    </source>
</evidence>
<gene>
    <name evidence="8" type="primary">LOC107407451</name>
</gene>
<keyword evidence="5 6" id="KW-0472">Membrane</keyword>
<feature type="transmembrane region" description="Helical" evidence="6">
    <location>
        <begin position="141"/>
        <end position="167"/>
    </location>
</feature>
<sequence length="601" mass="66512">MENKNMKETISEKNETHNQHEPAEINYRGWKAMPFVIGNETFEKLGAIGTLSNLLIYLTTVFNMKSITAANILNIFNGTTNLATLIGAYLSDTYFGRCKTLGFASLASLLGLLVIDLTAVIKKLHPPDCGEKETCRGPTAGQMAFLLTGFGFLIVGAAGIRPCNLAFGADQFNPKTESGKRGIESFFNWYFFTFTVAQMISLTLIVYVQSNVSWALGLAIPAILMFISCALFFMGLKIFVKVKANGSPITSLAQVIVVSIKKRKLKLPEQPRISLFAFTSSNSINSRLPYTHQFRFLDKAAILTPEDKINEDGSAANPWRLCSMQQVEEVKCVVRVLPIWVSAVIYHIAIVQQHTYSVFQAVQSDRRVGKSSFKIPAASYYVFLMLSMTIWIPIYDRIVVPSVKKLRGKQGGITLLQRVGFGIFLTILCMLVSALVEDRRRSIAHSKPTLGVVPRKGAVSSMSALWLIPQLAIAGFAEAFTAIGQVEFYYKQFPENMRSVAGALFFCGMAVSSYLSSFLISIVHTATQGSHGRTNWLPEDLNQGRLDCFYYLIGALEVVNLAYFLVCSKWYKYKGSGSATVVNGMELASRNKHGNEKESAV</sequence>
<keyword evidence="4 6" id="KW-1133">Transmembrane helix</keyword>
<evidence type="ECO:0000256" key="1">
    <source>
        <dbReference type="ARBA" id="ARBA00004141"/>
    </source>
</evidence>
<keyword evidence="3 6" id="KW-0812">Transmembrane</keyword>
<dbReference type="CDD" id="cd17416">
    <property type="entry name" value="MFS_NPF1_2"/>
    <property type="match status" value="1"/>
</dbReference>
<dbReference type="GeneID" id="107407451"/>
<keyword evidence="7" id="KW-1185">Reference proteome</keyword>
<evidence type="ECO:0000256" key="2">
    <source>
        <dbReference type="ARBA" id="ARBA00005982"/>
    </source>
</evidence>
<feature type="transmembrane region" description="Helical" evidence="6">
    <location>
        <begin position="415"/>
        <end position="436"/>
    </location>
</feature>
<comment type="subcellular location">
    <subcellularLocation>
        <location evidence="1">Membrane</location>
        <topology evidence="1">Multi-pass membrane protein</topology>
    </subcellularLocation>
</comment>
<dbReference type="SUPFAM" id="SSF103473">
    <property type="entry name" value="MFS general substrate transporter"/>
    <property type="match status" value="1"/>
</dbReference>
<feature type="transmembrane region" description="Helical" evidence="6">
    <location>
        <begin position="457"/>
        <end position="483"/>
    </location>
</feature>
<feature type="transmembrane region" description="Helical" evidence="6">
    <location>
        <begin position="503"/>
        <end position="527"/>
    </location>
</feature>
<evidence type="ECO:0000256" key="3">
    <source>
        <dbReference type="ARBA" id="ARBA00022692"/>
    </source>
</evidence>
<dbReference type="Gene3D" id="1.20.1250.20">
    <property type="entry name" value="MFS general substrate transporter like domains"/>
    <property type="match status" value="1"/>
</dbReference>
<evidence type="ECO:0000256" key="6">
    <source>
        <dbReference type="SAM" id="Phobius"/>
    </source>
</evidence>
<evidence type="ECO:0000313" key="7">
    <source>
        <dbReference type="Proteomes" id="UP001652623"/>
    </source>
</evidence>
<protein>
    <submittedName>
        <fullName evidence="8">Protein NRT1/ PTR FAMILY 2.11</fullName>
    </submittedName>
</protein>
<accession>A0ABM3IKU9</accession>
<proteinExistence type="inferred from homology"/>
<feature type="transmembrane region" description="Helical" evidence="6">
    <location>
        <begin position="187"/>
        <end position="208"/>
    </location>
</feature>
<dbReference type="PANTHER" id="PTHR11654">
    <property type="entry name" value="OLIGOPEPTIDE TRANSPORTER-RELATED"/>
    <property type="match status" value="1"/>
</dbReference>
<feature type="transmembrane region" description="Helical" evidence="6">
    <location>
        <begin position="375"/>
        <end position="395"/>
    </location>
</feature>
<evidence type="ECO:0000313" key="8">
    <source>
        <dbReference type="RefSeq" id="XP_048330468.2"/>
    </source>
</evidence>
<reference evidence="8" key="1">
    <citation type="submission" date="2025-08" db="UniProtKB">
        <authorList>
            <consortium name="RefSeq"/>
        </authorList>
    </citation>
    <scope>IDENTIFICATION</scope>
    <source>
        <tissue evidence="8">Seedling</tissue>
    </source>
</reference>
<comment type="similarity">
    <text evidence="2">Belongs to the major facilitator superfamily. Proton-dependent oligopeptide transporter (POT/PTR) (TC 2.A.17) family.</text>
</comment>
<dbReference type="RefSeq" id="XP_048330468.2">
    <property type="nucleotide sequence ID" value="XM_048474511.2"/>
</dbReference>
<dbReference type="Pfam" id="PF00854">
    <property type="entry name" value="PTR2"/>
    <property type="match status" value="1"/>
</dbReference>
<dbReference type="InterPro" id="IPR036259">
    <property type="entry name" value="MFS_trans_sf"/>
</dbReference>
<dbReference type="InterPro" id="IPR000109">
    <property type="entry name" value="POT_fam"/>
</dbReference>
<feature type="transmembrane region" description="Helical" evidence="6">
    <location>
        <begin position="101"/>
        <end position="121"/>
    </location>
</feature>
<name>A0ABM3IKU9_ZIZJJ</name>
<dbReference type="Proteomes" id="UP001652623">
    <property type="component" value="Chromosome 2"/>
</dbReference>
<organism evidence="7 8">
    <name type="scientific">Ziziphus jujuba</name>
    <name type="common">Chinese jujube</name>
    <name type="synonym">Ziziphus sativa</name>
    <dbReference type="NCBI Taxonomy" id="326968"/>
    <lineage>
        <taxon>Eukaryota</taxon>
        <taxon>Viridiplantae</taxon>
        <taxon>Streptophyta</taxon>
        <taxon>Embryophyta</taxon>
        <taxon>Tracheophyta</taxon>
        <taxon>Spermatophyta</taxon>
        <taxon>Magnoliopsida</taxon>
        <taxon>eudicotyledons</taxon>
        <taxon>Gunneridae</taxon>
        <taxon>Pentapetalae</taxon>
        <taxon>rosids</taxon>
        <taxon>fabids</taxon>
        <taxon>Rosales</taxon>
        <taxon>Rhamnaceae</taxon>
        <taxon>Paliureae</taxon>
        <taxon>Ziziphus</taxon>
    </lineage>
</organism>
<evidence type="ECO:0000256" key="5">
    <source>
        <dbReference type="ARBA" id="ARBA00023136"/>
    </source>
</evidence>